<gene>
    <name evidence="1" type="ORF">SNAT2548_LOCUS21085</name>
</gene>
<protein>
    <submittedName>
        <fullName evidence="1">Uncharacterized protein</fullName>
    </submittedName>
</protein>
<proteinExistence type="predicted"/>
<evidence type="ECO:0000313" key="2">
    <source>
        <dbReference type="Proteomes" id="UP000604046"/>
    </source>
</evidence>
<sequence length="544" mass="62372">MASLNAATMSLQDPWQSTLVQLGLAHGSSSDKETVFLNNLRALGFTLRTKVQMREVQFPAGVGLCQQPVIPVKELAEEILQDFPAILLFGHGYDQLDKVQTTFSTFWERFRHTWPQHPVFEVHHNDLHRCIPCRVHCDEGTSFRKAGIFQHSWGPVIKSGPASWLHCFFYTCLLAQHYKDDNLGFAAGNRTLDGLLGHFVDEANDCFINGLQSPQGKFFLVFVRLEGDLPAQGKLMHSARNFTNEPNPMCPWCLADDRNIPFADHRRDAVWRTTTGSQKPWGSCSPLHRLPGGDEEEFVAKDLFHISQLGITRTFVASCICYLVDIGHFTAGHAPTVAVPVRLKEAYECFKDHCRLVQRETPDVKAFSRENLGWKSRNTMPETSWKGSDSRLLVKWLVDYLQQPWLRNEIMECMLLALIAMDDFHRLCYQQADRIWLTAAQATSARHFLWQFFRSYVKAARLCHEQAKLFFNITPKFHYLLHIHEDLQRCAGCEYALNPASFATQMDEDHVGVVSQMGRTCHPLAVSKRTAEKWLIHIWLKWTK</sequence>
<dbReference type="EMBL" id="CAJNDS010002235">
    <property type="protein sequence ID" value="CAE7386649.1"/>
    <property type="molecule type" value="Genomic_DNA"/>
</dbReference>
<dbReference type="OrthoDB" id="407286at2759"/>
<dbReference type="AlphaFoldDB" id="A0A812QBS9"/>
<keyword evidence="2" id="KW-1185">Reference proteome</keyword>
<reference evidence="1" key="1">
    <citation type="submission" date="2021-02" db="EMBL/GenBank/DDBJ databases">
        <authorList>
            <person name="Dougan E. K."/>
            <person name="Rhodes N."/>
            <person name="Thang M."/>
            <person name="Chan C."/>
        </authorList>
    </citation>
    <scope>NUCLEOTIDE SEQUENCE</scope>
</reference>
<comment type="caution">
    <text evidence="1">The sequence shown here is derived from an EMBL/GenBank/DDBJ whole genome shotgun (WGS) entry which is preliminary data.</text>
</comment>
<name>A0A812QBS9_9DINO</name>
<organism evidence="1 2">
    <name type="scientific">Symbiodinium natans</name>
    <dbReference type="NCBI Taxonomy" id="878477"/>
    <lineage>
        <taxon>Eukaryota</taxon>
        <taxon>Sar</taxon>
        <taxon>Alveolata</taxon>
        <taxon>Dinophyceae</taxon>
        <taxon>Suessiales</taxon>
        <taxon>Symbiodiniaceae</taxon>
        <taxon>Symbiodinium</taxon>
    </lineage>
</organism>
<dbReference type="Proteomes" id="UP000604046">
    <property type="component" value="Unassembled WGS sequence"/>
</dbReference>
<accession>A0A812QBS9</accession>
<evidence type="ECO:0000313" key="1">
    <source>
        <dbReference type="EMBL" id="CAE7386649.1"/>
    </source>
</evidence>